<dbReference type="Proteomes" id="UP000566819">
    <property type="component" value="Unassembled WGS sequence"/>
</dbReference>
<evidence type="ECO:0000313" key="3">
    <source>
        <dbReference type="Proteomes" id="UP000566819"/>
    </source>
</evidence>
<reference evidence="2 3" key="1">
    <citation type="submission" date="2020-03" db="EMBL/GenBank/DDBJ databases">
        <title>Draft Genome Sequence of Cudoniella acicularis.</title>
        <authorList>
            <person name="Buettner E."/>
            <person name="Kellner H."/>
        </authorList>
    </citation>
    <scope>NUCLEOTIDE SEQUENCE [LARGE SCALE GENOMIC DNA]</scope>
    <source>
        <strain evidence="2 3">DSM 108380</strain>
    </source>
</reference>
<evidence type="ECO:0000313" key="2">
    <source>
        <dbReference type="EMBL" id="KAF4628127.1"/>
    </source>
</evidence>
<dbReference type="AlphaFoldDB" id="A0A8H4RDJ4"/>
<dbReference type="EMBL" id="JAAMPI010000857">
    <property type="protein sequence ID" value="KAF4628127.1"/>
    <property type="molecule type" value="Genomic_DNA"/>
</dbReference>
<accession>A0A8H4RDJ4</accession>
<feature type="compositionally biased region" description="Polar residues" evidence="1">
    <location>
        <begin position="352"/>
        <end position="364"/>
    </location>
</feature>
<protein>
    <submittedName>
        <fullName evidence="2">Uncharacterized protein</fullName>
    </submittedName>
</protein>
<gene>
    <name evidence="2" type="ORF">G7Y89_g10027</name>
</gene>
<feature type="compositionally biased region" description="Pro residues" evidence="1">
    <location>
        <begin position="441"/>
        <end position="455"/>
    </location>
</feature>
<organism evidence="2 3">
    <name type="scientific">Cudoniella acicularis</name>
    <dbReference type="NCBI Taxonomy" id="354080"/>
    <lineage>
        <taxon>Eukaryota</taxon>
        <taxon>Fungi</taxon>
        <taxon>Dikarya</taxon>
        <taxon>Ascomycota</taxon>
        <taxon>Pezizomycotina</taxon>
        <taxon>Leotiomycetes</taxon>
        <taxon>Helotiales</taxon>
        <taxon>Tricladiaceae</taxon>
        <taxon>Cudoniella</taxon>
    </lineage>
</organism>
<keyword evidence="3" id="KW-1185">Reference proteome</keyword>
<feature type="region of interest" description="Disordered" evidence="1">
    <location>
        <begin position="438"/>
        <end position="477"/>
    </location>
</feature>
<comment type="caution">
    <text evidence="2">The sequence shown here is derived from an EMBL/GenBank/DDBJ whole genome shotgun (WGS) entry which is preliminary data.</text>
</comment>
<name>A0A8H4RDJ4_9HELO</name>
<dbReference type="OrthoDB" id="3431248at2759"/>
<feature type="region of interest" description="Disordered" evidence="1">
    <location>
        <begin position="344"/>
        <end position="364"/>
    </location>
</feature>
<proteinExistence type="predicted"/>
<sequence length="555" mass="63541">MAYQTTQQDMGYFQPYPPFAFAFGDPFAAHPRIPVTASTLYAYAHMRGKTNQQCDPLHQALFPTPSRTFQQGRLMLPLILKRESMEELPRGATYFWDPIVPTFLPPLQPLGDHKGDSGYVSPPPNGIPLKYDEFIAKYPPKNLAPNHYKGEQVYANFGYVLVEGKWVDPESEGELYKAYMNCTEGPNSKAELPDLQRSRTSGPRVMNQEELDRFYRQYVEDVTDHTDGEGDPRFLRISPATFARWAAGAVKGEHYEEAVMQPQEKLPRSAYVDDTDRAEPFKIKHKNQFDLDTGSMLSGIYDIDQNPPLHLNPHGYTDVIRAPVNFAYSYPQTYIDLEKKAFGSDLDDDTNSHNSTASTPETYNSEKAIRTFAVTGDEDLTTGEAEYDRHKAYIMHLRNQDENDNEKGMTVHNRVGEVVDERFNLSREVFFMQAQLDALRMPPPPPPAPPSPNPKPVQLTPQTSSPEPEPKPRRLRRTQYRRYLREEVQREKIQINRMHKTDERLKDDLKVIMDEVNELRELKEQLVTSLGEVTAGLRDFNYPVPVPRDVPDLGL</sequence>
<evidence type="ECO:0000256" key="1">
    <source>
        <dbReference type="SAM" id="MobiDB-lite"/>
    </source>
</evidence>